<organism evidence="1 2">
    <name type="scientific">Pseudomonas marginalis</name>
    <name type="common">Pseudomonas panacis</name>
    <dbReference type="NCBI Taxonomy" id="298"/>
    <lineage>
        <taxon>Bacteria</taxon>
        <taxon>Pseudomonadati</taxon>
        <taxon>Pseudomonadota</taxon>
        <taxon>Gammaproteobacteria</taxon>
        <taxon>Pseudomonadales</taxon>
        <taxon>Pseudomonadaceae</taxon>
        <taxon>Pseudomonas</taxon>
    </lineage>
</organism>
<dbReference type="RefSeq" id="WP_027605084.1">
    <property type="nucleotide sequence ID" value="NZ_CATKQJ010000033.1"/>
</dbReference>
<accession>A0A5M9I964</accession>
<sequence length="89" mass="10239">MTKKDFKRPVSGYVIERSRIGRLSIGFDGGCSYPAMINVLRAVFERYGRLVRFGEQLSAQGWLDRVEERGFEISDQERVAVFTLMSDRS</sequence>
<dbReference type="EMBL" id="VFEQ01000022">
    <property type="protein sequence ID" value="TWR53047.1"/>
    <property type="molecule type" value="Genomic_DNA"/>
</dbReference>
<evidence type="ECO:0000313" key="1">
    <source>
        <dbReference type="EMBL" id="TWR53047.1"/>
    </source>
</evidence>
<dbReference type="OrthoDB" id="6897317at2"/>
<name>A0A5M9I964_PSEMA</name>
<evidence type="ECO:0000313" key="2">
    <source>
        <dbReference type="Proteomes" id="UP000316123"/>
    </source>
</evidence>
<proteinExistence type="predicted"/>
<dbReference type="AlphaFoldDB" id="A0A5M9I964"/>
<reference evidence="1 2" key="1">
    <citation type="submission" date="2019-06" db="EMBL/GenBank/DDBJ databases">
        <title>Pseudomonas bimorpha sp. nov. isolated from bovine raw milk and skim milk concentrate.</title>
        <authorList>
            <person name="Hofmann K."/>
            <person name="Huptas C."/>
            <person name="Doll E."/>
            <person name="Scherer S."/>
            <person name="Wenning M."/>
        </authorList>
    </citation>
    <scope>NUCLEOTIDE SEQUENCE [LARGE SCALE GENOMIC DNA]</scope>
    <source>
        <strain evidence="1 2">DSM 13124</strain>
    </source>
</reference>
<comment type="caution">
    <text evidence="1">The sequence shown here is derived from an EMBL/GenBank/DDBJ whole genome shotgun (WGS) entry which is preliminary data.</text>
</comment>
<gene>
    <name evidence="1" type="ORF">FIV41_25075</name>
</gene>
<protein>
    <submittedName>
        <fullName evidence="1">Uncharacterized protein</fullName>
    </submittedName>
</protein>
<dbReference type="Proteomes" id="UP000316123">
    <property type="component" value="Unassembled WGS sequence"/>
</dbReference>